<feature type="transmembrane region" description="Helical" evidence="3">
    <location>
        <begin position="150"/>
        <end position="174"/>
    </location>
</feature>
<dbReference type="EC" id="2.7.7.65" evidence="2"/>
<dbReference type="NCBIfam" id="TIGR00254">
    <property type="entry name" value="GGDEF"/>
    <property type="match status" value="1"/>
</dbReference>
<dbReference type="GO" id="GO:0052621">
    <property type="term" value="F:diguanylate cyclase activity"/>
    <property type="evidence" value="ECO:0007669"/>
    <property type="project" value="UniProtKB-EC"/>
</dbReference>
<dbReference type="SUPFAM" id="SSF55073">
    <property type="entry name" value="Nucleotide cyclase"/>
    <property type="match status" value="1"/>
</dbReference>
<comment type="caution">
    <text evidence="5">The sequence shown here is derived from an EMBL/GenBank/DDBJ whole genome shotgun (WGS) entry which is preliminary data.</text>
</comment>
<evidence type="ECO:0000256" key="3">
    <source>
        <dbReference type="SAM" id="Phobius"/>
    </source>
</evidence>
<keyword evidence="5" id="KW-0548">Nucleotidyltransferase</keyword>
<dbReference type="SMART" id="SM00267">
    <property type="entry name" value="GGDEF"/>
    <property type="match status" value="1"/>
</dbReference>
<evidence type="ECO:0000259" key="4">
    <source>
        <dbReference type="PROSITE" id="PS50887"/>
    </source>
</evidence>
<protein>
    <recommendedName>
        <fullName evidence="2">diguanylate cyclase</fullName>
        <ecNumber evidence="2">2.7.7.65</ecNumber>
    </recommendedName>
</protein>
<dbReference type="InterPro" id="IPR043128">
    <property type="entry name" value="Rev_trsase/Diguanyl_cyclase"/>
</dbReference>
<keyword evidence="3" id="KW-0472">Membrane</keyword>
<gene>
    <name evidence="5" type="ORF">HNQ86_000518</name>
</gene>
<keyword evidence="5" id="KW-0808">Transferase</keyword>
<reference evidence="5 6" key="1">
    <citation type="submission" date="2020-08" db="EMBL/GenBank/DDBJ databases">
        <title>Genomic Encyclopedia of Type Strains, Phase IV (KMG-IV): sequencing the most valuable type-strain genomes for metagenomic binning, comparative biology and taxonomic classification.</title>
        <authorList>
            <person name="Goeker M."/>
        </authorList>
    </citation>
    <scope>NUCLEOTIDE SEQUENCE [LARGE SCALE GENOMIC DNA]</scope>
    <source>
        <strain evidence="5 6">DSM 107085</strain>
    </source>
</reference>
<feature type="transmembrane region" description="Helical" evidence="3">
    <location>
        <begin position="77"/>
        <end position="96"/>
    </location>
</feature>
<dbReference type="InterPro" id="IPR007894">
    <property type="entry name" value="MASE2"/>
</dbReference>
<dbReference type="InterPro" id="IPR050469">
    <property type="entry name" value="Diguanylate_Cyclase"/>
</dbReference>
<organism evidence="5 6">
    <name type="scientific">Oleiagrimonas soli</name>
    <dbReference type="NCBI Taxonomy" id="1543381"/>
    <lineage>
        <taxon>Bacteria</taxon>
        <taxon>Pseudomonadati</taxon>
        <taxon>Pseudomonadota</taxon>
        <taxon>Gammaproteobacteria</taxon>
        <taxon>Lysobacterales</taxon>
        <taxon>Rhodanobacteraceae</taxon>
        <taxon>Oleiagrimonas</taxon>
    </lineage>
</organism>
<name>A0A841KC49_9GAMM</name>
<feature type="transmembrane region" description="Helical" evidence="3">
    <location>
        <begin position="45"/>
        <end position="65"/>
    </location>
</feature>
<dbReference type="EMBL" id="JACHET010000001">
    <property type="protein sequence ID" value="MBB6183173.1"/>
    <property type="molecule type" value="Genomic_DNA"/>
</dbReference>
<dbReference type="GO" id="GO:0043709">
    <property type="term" value="P:cell adhesion involved in single-species biofilm formation"/>
    <property type="evidence" value="ECO:0007669"/>
    <property type="project" value="TreeGrafter"/>
</dbReference>
<dbReference type="OrthoDB" id="9803824at2"/>
<dbReference type="InterPro" id="IPR029787">
    <property type="entry name" value="Nucleotide_cyclase"/>
</dbReference>
<dbReference type="Gene3D" id="3.30.70.270">
    <property type="match status" value="1"/>
</dbReference>
<dbReference type="CDD" id="cd01949">
    <property type="entry name" value="GGDEF"/>
    <property type="match status" value="1"/>
</dbReference>
<dbReference type="PROSITE" id="PS50887">
    <property type="entry name" value="GGDEF"/>
    <property type="match status" value="1"/>
</dbReference>
<feature type="domain" description="GGDEF" evidence="4">
    <location>
        <begin position="218"/>
        <end position="350"/>
    </location>
</feature>
<evidence type="ECO:0000313" key="5">
    <source>
        <dbReference type="EMBL" id="MBB6183173.1"/>
    </source>
</evidence>
<dbReference type="PANTHER" id="PTHR45138:SF24">
    <property type="entry name" value="DIGUANYLATE CYCLASE DGCC-RELATED"/>
    <property type="match status" value="1"/>
</dbReference>
<dbReference type="RefSeq" id="WP_052394862.1">
    <property type="nucleotide sequence ID" value="NZ_JACHET010000001.1"/>
</dbReference>
<evidence type="ECO:0000256" key="1">
    <source>
        <dbReference type="ARBA" id="ARBA00001946"/>
    </source>
</evidence>
<dbReference type="GO" id="GO:0005886">
    <property type="term" value="C:plasma membrane"/>
    <property type="evidence" value="ECO:0007669"/>
    <property type="project" value="TreeGrafter"/>
</dbReference>
<evidence type="ECO:0000256" key="2">
    <source>
        <dbReference type="ARBA" id="ARBA00012528"/>
    </source>
</evidence>
<keyword evidence="3" id="KW-0812">Transmembrane</keyword>
<evidence type="ECO:0000313" key="6">
    <source>
        <dbReference type="Proteomes" id="UP000560000"/>
    </source>
</evidence>
<dbReference type="Pfam" id="PF05230">
    <property type="entry name" value="MASE2"/>
    <property type="match status" value="1"/>
</dbReference>
<keyword evidence="3" id="KW-1133">Transmembrane helix</keyword>
<dbReference type="AlphaFoldDB" id="A0A841KC49"/>
<dbReference type="PANTHER" id="PTHR45138">
    <property type="entry name" value="REGULATORY COMPONENTS OF SENSORY TRANSDUCTION SYSTEM"/>
    <property type="match status" value="1"/>
</dbReference>
<feature type="transmembrane region" description="Helical" evidence="3">
    <location>
        <begin position="20"/>
        <end position="39"/>
    </location>
</feature>
<dbReference type="GO" id="GO:1902201">
    <property type="term" value="P:negative regulation of bacterial-type flagellum-dependent cell motility"/>
    <property type="evidence" value="ECO:0007669"/>
    <property type="project" value="TreeGrafter"/>
</dbReference>
<proteinExistence type="predicted"/>
<dbReference type="InterPro" id="IPR000160">
    <property type="entry name" value="GGDEF_dom"/>
</dbReference>
<comment type="cofactor">
    <cofactor evidence="1">
        <name>Mg(2+)</name>
        <dbReference type="ChEBI" id="CHEBI:18420"/>
    </cofactor>
</comment>
<dbReference type="Proteomes" id="UP000560000">
    <property type="component" value="Unassembled WGS sequence"/>
</dbReference>
<dbReference type="FunFam" id="3.30.70.270:FF:000001">
    <property type="entry name" value="Diguanylate cyclase domain protein"/>
    <property type="match status" value="1"/>
</dbReference>
<dbReference type="Pfam" id="PF00990">
    <property type="entry name" value="GGDEF"/>
    <property type="match status" value="1"/>
</dbReference>
<accession>A0A841KC49</accession>
<sequence>MSYEIINKRQNALRYVEQTYHMRMLGLALGIFPVAAVLHAHHAPMWQWILLVVYALLWPQAAYLMARASRAPDQTEFRSTLVDALVAGLWLALIHFNALPSLSILMIAGMALVSSGGWRLMVPGIFLLLLGCLFGVLLDGFHWFPRTSDTVILATIPLLVVYPVAVSSATYRLARRVGRQNQLLSQLSRTDSLTSLANRHHWQESLALEFQRYLRTHRPATLVMLDLDAFKSLNDSYGHTVGDDVLRRVADILHENSRNIDTPGRFGGDEFGLVMPETDRDGARMLMERIRREVEREVFDVDASLRVTISIGLAEITRGMSDPLDWIKAADDALYLAKEQGRNRVCTAPYAASAGSAS</sequence>
<feature type="transmembrane region" description="Helical" evidence="3">
    <location>
        <begin position="125"/>
        <end position="144"/>
    </location>
</feature>